<keyword evidence="2" id="KW-0004">4Fe-4S</keyword>
<evidence type="ECO:0000256" key="7">
    <source>
        <dbReference type="PIRNR" id="PIRNR000368"/>
    </source>
</evidence>
<dbReference type="InterPro" id="IPR007197">
    <property type="entry name" value="rSAM"/>
</dbReference>
<dbReference type="GO" id="GO:0004748">
    <property type="term" value="F:ribonucleoside-diphosphate reductase activity, thioredoxin disulfide as acceptor"/>
    <property type="evidence" value="ECO:0007669"/>
    <property type="project" value="TreeGrafter"/>
</dbReference>
<dbReference type="AlphaFoldDB" id="A0A1M4XD99"/>
<keyword evidence="4" id="KW-0479">Metal-binding</keyword>
<keyword evidence="7" id="KW-0560">Oxidoreductase</keyword>
<reference evidence="8 9" key="1">
    <citation type="submission" date="2016-11" db="EMBL/GenBank/DDBJ databases">
        <authorList>
            <person name="Jaros S."/>
            <person name="Januszkiewicz K."/>
            <person name="Wedrychowicz H."/>
        </authorList>
    </citation>
    <scope>NUCLEOTIDE SEQUENCE [LARGE SCALE GENOMIC DNA]</scope>
    <source>
        <strain evidence="8 9">DSM 10502</strain>
    </source>
</reference>
<comment type="function">
    <text evidence="7">Activation of anaerobic ribonucleoside-triphosphate reductase under anaerobic conditions by generation of an organic free radical, using S-adenosylmethionine and reduced flavodoxin as cosubstrates to produce 5'-deoxy-adenosine.</text>
</comment>
<dbReference type="InterPro" id="IPR012837">
    <property type="entry name" value="NrdG"/>
</dbReference>
<dbReference type="Gene3D" id="3.20.20.70">
    <property type="entry name" value="Aldolase class I"/>
    <property type="match status" value="1"/>
</dbReference>
<name>A0A1M4XD99_9FIRM</name>
<evidence type="ECO:0000256" key="4">
    <source>
        <dbReference type="ARBA" id="ARBA00022723"/>
    </source>
</evidence>
<dbReference type="InterPro" id="IPR034457">
    <property type="entry name" value="Organic_radical-activating"/>
</dbReference>
<sequence length="190" mass="21467">MAYLNLAAIRTCTEAEGPGKRFAIWSQGCLRRCPGCCNPHMQPMERKHLVKVDKLMELILKSKAEEDIEGVSFIGGEPVLQAEGFAELAQYCQKVGLSVLLFTGYYYEDLLAMEDDDIDRLLRNTDILVDGEFIESLRDQERDWVGSENQHVIFLSDRYNAGIEFEHGVHNTEIRISDGGVGINGWPLEI</sequence>
<gene>
    <name evidence="8" type="ORF">SAMN02745190_01446</name>
</gene>
<evidence type="ECO:0000256" key="3">
    <source>
        <dbReference type="ARBA" id="ARBA00022691"/>
    </source>
</evidence>
<keyword evidence="9" id="KW-1185">Reference proteome</keyword>
<dbReference type="InterPro" id="IPR013785">
    <property type="entry name" value="Aldolase_TIM"/>
</dbReference>
<evidence type="ECO:0000256" key="1">
    <source>
        <dbReference type="ARBA" id="ARBA00001966"/>
    </source>
</evidence>
<dbReference type="GO" id="GO:0046872">
    <property type="term" value="F:metal ion binding"/>
    <property type="evidence" value="ECO:0007669"/>
    <property type="project" value="UniProtKB-KW"/>
</dbReference>
<evidence type="ECO:0000256" key="6">
    <source>
        <dbReference type="ARBA" id="ARBA00023014"/>
    </source>
</evidence>
<protein>
    <recommendedName>
        <fullName evidence="7">Anaerobic ribonucleoside-triphosphate reductase-activating protein</fullName>
        <ecNumber evidence="7">1.97.1.-</ecNumber>
    </recommendedName>
</protein>
<dbReference type="InterPro" id="IPR058240">
    <property type="entry name" value="rSAM_sf"/>
</dbReference>
<dbReference type="OrthoDB" id="9782387at2"/>
<proteinExistence type="inferred from homology"/>
<dbReference type="EMBL" id="FQUG01000005">
    <property type="protein sequence ID" value="SHE91549.1"/>
    <property type="molecule type" value="Genomic_DNA"/>
</dbReference>
<dbReference type="SFLD" id="SFLDF00299">
    <property type="entry name" value="anaerobic_ribonucleoside-triph"/>
    <property type="match status" value="1"/>
</dbReference>
<dbReference type="PANTHER" id="PTHR30352">
    <property type="entry name" value="PYRUVATE FORMATE-LYASE-ACTIVATING ENZYME"/>
    <property type="match status" value="1"/>
</dbReference>
<dbReference type="RefSeq" id="WP_072935546.1">
    <property type="nucleotide sequence ID" value="NZ_FQUG01000005.1"/>
</dbReference>
<evidence type="ECO:0000256" key="5">
    <source>
        <dbReference type="ARBA" id="ARBA00023004"/>
    </source>
</evidence>
<keyword evidence="3" id="KW-0949">S-adenosyl-L-methionine</keyword>
<dbReference type="Pfam" id="PF13353">
    <property type="entry name" value="Fer4_12"/>
    <property type="match status" value="1"/>
</dbReference>
<dbReference type="Proteomes" id="UP000184404">
    <property type="component" value="Unassembled WGS sequence"/>
</dbReference>
<dbReference type="GO" id="GO:0051539">
    <property type="term" value="F:4 iron, 4 sulfur cluster binding"/>
    <property type="evidence" value="ECO:0007669"/>
    <property type="project" value="UniProtKB-KW"/>
</dbReference>
<dbReference type="PANTHER" id="PTHR30352:SF2">
    <property type="entry name" value="ANAEROBIC RIBONUCLEOSIDE-TRIPHOSPHATE REDUCTASE-ACTIVATING PROTEIN"/>
    <property type="match status" value="1"/>
</dbReference>
<comment type="similarity">
    <text evidence="7">Belongs to the organic radical-activating enzymes family.</text>
</comment>
<dbReference type="SUPFAM" id="SSF102114">
    <property type="entry name" value="Radical SAM enzymes"/>
    <property type="match status" value="1"/>
</dbReference>
<evidence type="ECO:0000256" key="2">
    <source>
        <dbReference type="ARBA" id="ARBA00022485"/>
    </source>
</evidence>
<dbReference type="EC" id="1.97.1.-" evidence="7"/>
<keyword evidence="6" id="KW-0411">Iron-sulfur</keyword>
<keyword evidence="5" id="KW-0408">Iron</keyword>
<dbReference type="SFLD" id="SFLDG01066">
    <property type="entry name" value="organic_radical-activating_enz"/>
    <property type="match status" value="1"/>
</dbReference>
<evidence type="ECO:0000313" key="9">
    <source>
        <dbReference type="Proteomes" id="UP000184404"/>
    </source>
</evidence>
<dbReference type="SFLD" id="SFLDG01063">
    <property type="entry name" value="activating_enzymes__group_1"/>
    <property type="match status" value="1"/>
</dbReference>
<accession>A0A1M4XD99</accession>
<comment type="cofactor">
    <cofactor evidence="1">
        <name>[4Fe-4S] cluster</name>
        <dbReference type="ChEBI" id="CHEBI:49883"/>
    </cofactor>
</comment>
<evidence type="ECO:0000313" key="8">
    <source>
        <dbReference type="EMBL" id="SHE91549.1"/>
    </source>
</evidence>
<dbReference type="STRING" id="1123243.SAMN02745190_01446"/>
<dbReference type="SFLD" id="SFLDS00029">
    <property type="entry name" value="Radical_SAM"/>
    <property type="match status" value="1"/>
</dbReference>
<dbReference type="PIRSF" id="PIRSF000368">
    <property type="entry name" value="NrdG"/>
    <property type="match status" value="1"/>
</dbReference>
<organism evidence="8 9">
    <name type="scientific">Schwartzia succinivorans DSM 10502</name>
    <dbReference type="NCBI Taxonomy" id="1123243"/>
    <lineage>
        <taxon>Bacteria</taxon>
        <taxon>Bacillati</taxon>
        <taxon>Bacillota</taxon>
        <taxon>Negativicutes</taxon>
        <taxon>Selenomonadales</taxon>
        <taxon>Selenomonadaceae</taxon>
        <taxon>Schwartzia</taxon>
    </lineage>
</organism>
<dbReference type="GO" id="GO:0043365">
    <property type="term" value="F:[formate-C-acetyltransferase]-activating enzyme activity"/>
    <property type="evidence" value="ECO:0007669"/>
    <property type="project" value="InterPro"/>
</dbReference>